<dbReference type="EMBL" id="JAWPEI010000008">
    <property type="protein sequence ID" value="KAK4718933.1"/>
    <property type="molecule type" value="Genomic_DNA"/>
</dbReference>
<organism evidence="9 10">
    <name type="scientific">Solanum pinnatisectum</name>
    <name type="common">tansyleaf nightshade</name>
    <dbReference type="NCBI Taxonomy" id="50273"/>
    <lineage>
        <taxon>Eukaryota</taxon>
        <taxon>Viridiplantae</taxon>
        <taxon>Streptophyta</taxon>
        <taxon>Embryophyta</taxon>
        <taxon>Tracheophyta</taxon>
        <taxon>Spermatophyta</taxon>
        <taxon>Magnoliopsida</taxon>
        <taxon>eudicotyledons</taxon>
        <taxon>Gunneridae</taxon>
        <taxon>Pentapetalae</taxon>
        <taxon>asterids</taxon>
        <taxon>lamiids</taxon>
        <taxon>Solanales</taxon>
        <taxon>Solanaceae</taxon>
        <taxon>Solanoideae</taxon>
        <taxon>Solaneae</taxon>
        <taxon>Solanum</taxon>
    </lineage>
</organism>
<dbReference type="Gene3D" id="3.40.50.1110">
    <property type="entry name" value="SGNH hydrolase"/>
    <property type="match status" value="1"/>
</dbReference>
<dbReference type="PANTHER" id="PTHR45650">
    <property type="entry name" value="GDSL-LIKE LIPASE/ACYLHYDROLASE-RELATED"/>
    <property type="match status" value="1"/>
</dbReference>
<dbReference type="InterPro" id="IPR036514">
    <property type="entry name" value="SGNH_hydro_sf"/>
</dbReference>
<dbReference type="GO" id="GO:0016788">
    <property type="term" value="F:hydrolase activity, acting on ester bonds"/>
    <property type="evidence" value="ECO:0007669"/>
    <property type="project" value="InterPro"/>
</dbReference>
<keyword evidence="7" id="KW-0443">Lipid metabolism</keyword>
<dbReference type="GO" id="GO:0005576">
    <property type="term" value="C:extracellular region"/>
    <property type="evidence" value="ECO:0007669"/>
    <property type="project" value="UniProtKB-SubCell"/>
</dbReference>
<gene>
    <name evidence="9" type="ORF">R3W88_017271</name>
</gene>
<accession>A0AAV9L109</accession>
<dbReference type="GO" id="GO:0016042">
    <property type="term" value="P:lipid catabolic process"/>
    <property type="evidence" value="ECO:0007669"/>
    <property type="project" value="UniProtKB-KW"/>
</dbReference>
<evidence type="ECO:0000313" key="10">
    <source>
        <dbReference type="Proteomes" id="UP001311915"/>
    </source>
</evidence>
<keyword evidence="6" id="KW-0442">Lipid degradation</keyword>
<dbReference type="AlphaFoldDB" id="A0AAV9L109"/>
<comment type="subcellular location">
    <subcellularLocation>
        <location evidence="1">Secreted</location>
    </subcellularLocation>
</comment>
<feature type="signal peptide" evidence="8">
    <location>
        <begin position="1"/>
        <end position="27"/>
    </location>
</feature>
<evidence type="ECO:0000256" key="2">
    <source>
        <dbReference type="ARBA" id="ARBA00008668"/>
    </source>
</evidence>
<evidence type="ECO:0000256" key="4">
    <source>
        <dbReference type="ARBA" id="ARBA00022729"/>
    </source>
</evidence>
<comment type="caution">
    <text evidence="9">The sequence shown here is derived from an EMBL/GenBank/DDBJ whole genome shotgun (WGS) entry which is preliminary data.</text>
</comment>
<keyword evidence="4 8" id="KW-0732">Signal</keyword>
<evidence type="ECO:0000313" key="9">
    <source>
        <dbReference type="EMBL" id="KAK4718933.1"/>
    </source>
</evidence>
<evidence type="ECO:0000256" key="5">
    <source>
        <dbReference type="ARBA" id="ARBA00022801"/>
    </source>
</evidence>
<dbReference type="SUPFAM" id="SSF52266">
    <property type="entry name" value="SGNH hydrolase"/>
    <property type="match status" value="1"/>
</dbReference>
<comment type="similarity">
    <text evidence="2">Belongs to the 'GDSL' lipolytic enzyme family.</text>
</comment>
<keyword evidence="3" id="KW-0964">Secreted</keyword>
<sequence length="381" mass="41650">MSLKTKSAPFFLLVILAFVFLSPICKGDQYCKFARKNDECTKVQGMFVFGSSLVDNGNNNFLVKSLAKANYLPYGVDFPLLEPTGRFTNGKNVIDLLGDHLKIPTYIPSFNDPSTKGSKIIHGVNFASGGSGILDDTGIVAGEVISLNQQIRNFENVTLPELEEQTECNSKESLKNYLFVVGSGGNDYSLNYFLGLVNKNITTIQDFTANLTITLSHQLKRLYDMGARKFVVMALYPNGCSPMARARNPNATDCIQSLNDAAQLFNTNLRTLVDSPTLQMPDSTIVIVNAYKIIMDILQNPSPYGFSDTKNPCCDVATIQEGGTGTLCKKGGNVCSDRNVNVYFDGLHPTEAVNIVLANKAFSSNLIDEVYPTNVHLLSIA</sequence>
<evidence type="ECO:0000256" key="1">
    <source>
        <dbReference type="ARBA" id="ARBA00004613"/>
    </source>
</evidence>
<feature type="chain" id="PRO_5043855193" description="Zinc finger protein" evidence="8">
    <location>
        <begin position="28"/>
        <end position="381"/>
    </location>
</feature>
<dbReference type="Pfam" id="PF00657">
    <property type="entry name" value="Lipase_GDSL"/>
    <property type="match status" value="1"/>
</dbReference>
<protein>
    <recommendedName>
        <fullName evidence="11">Zinc finger protein</fullName>
    </recommendedName>
</protein>
<dbReference type="CDD" id="cd01837">
    <property type="entry name" value="SGNH_plant_lipase_like"/>
    <property type="match status" value="1"/>
</dbReference>
<keyword evidence="5" id="KW-0378">Hydrolase</keyword>
<dbReference type="PANTHER" id="PTHR45650:SF2">
    <property type="entry name" value="OS06G0560700 PROTEIN"/>
    <property type="match status" value="1"/>
</dbReference>
<name>A0AAV9L109_9SOLN</name>
<keyword evidence="10" id="KW-1185">Reference proteome</keyword>
<dbReference type="InterPro" id="IPR001087">
    <property type="entry name" value="GDSL"/>
</dbReference>
<evidence type="ECO:0000256" key="7">
    <source>
        <dbReference type="ARBA" id="ARBA00023098"/>
    </source>
</evidence>
<dbReference type="Proteomes" id="UP001311915">
    <property type="component" value="Unassembled WGS sequence"/>
</dbReference>
<evidence type="ECO:0008006" key="11">
    <source>
        <dbReference type="Google" id="ProtNLM"/>
    </source>
</evidence>
<evidence type="ECO:0000256" key="3">
    <source>
        <dbReference type="ARBA" id="ARBA00022525"/>
    </source>
</evidence>
<dbReference type="InterPro" id="IPR051238">
    <property type="entry name" value="GDSL_esterase/lipase"/>
</dbReference>
<reference evidence="9 10" key="1">
    <citation type="submission" date="2023-10" db="EMBL/GenBank/DDBJ databases">
        <title>Genome-Wide Identification Analysis in wild type Solanum Pinnatisectum Reveals Some Genes Defensing Phytophthora Infestans.</title>
        <authorList>
            <person name="Sun C."/>
        </authorList>
    </citation>
    <scope>NUCLEOTIDE SEQUENCE [LARGE SCALE GENOMIC DNA]</scope>
    <source>
        <strain evidence="9">LQN</strain>
        <tissue evidence="9">Leaf</tissue>
    </source>
</reference>
<proteinExistence type="inferred from homology"/>
<dbReference type="InterPro" id="IPR035669">
    <property type="entry name" value="SGNH_plant_lipase-like"/>
</dbReference>
<evidence type="ECO:0000256" key="8">
    <source>
        <dbReference type="SAM" id="SignalP"/>
    </source>
</evidence>
<evidence type="ECO:0000256" key="6">
    <source>
        <dbReference type="ARBA" id="ARBA00022963"/>
    </source>
</evidence>